<accession>A0A484KMH6</accession>
<dbReference type="EMBL" id="OOIL02000450">
    <property type="protein sequence ID" value="VFQ65124.1"/>
    <property type="molecule type" value="Genomic_DNA"/>
</dbReference>
<proteinExistence type="predicted"/>
<evidence type="ECO:0000313" key="1">
    <source>
        <dbReference type="EMBL" id="VFQ65124.1"/>
    </source>
</evidence>
<protein>
    <submittedName>
        <fullName evidence="1">Uncharacterized protein</fullName>
    </submittedName>
</protein>
<keyword evidence="2" id="KW-1185">Reference proteome</keyword>
<reference evidence="1 2" key="1">
    <citation type="submission" date="2018-04" db="EMBL/GenBank/DDBJ databases">
        <authorList>
            <person name="Vogel A."/>
        </authorList>
    </citation>
    <scope>NUCLEOTIDE SEQUENCE [LARGE SCALE GENOMIC DNA]</scope>
</reference>
<organism evidence="1 2">
    <name type="scientific">Cuscuta campestris</name>
    <dbReference type="NCBI Taxonomy" id="132261"/>
    <lineage>
        <taxon>Eukaryota</taxon>
        <taxon>Viridiplantae</taxon>
        <taxon>Streptophyta</taxon>
        <taxon>Embryophyta</taxon>
        <taxon>Tracheophyta</taxon>
        <taxon>Spermatophyta</taxon>
        <taxon>Magnoliopsida</taxon>
        <taxon>eudicotyledons</taxon>
        <taxon>Gunneridae</taxon>
        <taxon>Pentapetalae</taxon>
        <taxon>asterids</taxon>
        <taxon>lamiids</taxon>
        <taxon>Solanales</taxon>
        <taxon>Convolvulaceae</taxon>
        <taxon>Cuscuteae</taxon>
        <taxon>Cuscuta</taxon>
        <taxon>Cuscuta subgen. Grammica</taxon>
        <taxon>Cuscuta sect. Cleistogrammica</taxon>
    </lineage>
</organism>
<sequence length="291" mass="31936">MVSILDKIIVTMDDALNKLLGVLKNILYGRVEFHDGVCIAYDHVDEILKTLHLFRHLLDLPYSDSELYAFNVEISCSIQDLVRGTPMALSDIPLELKSFKIKMMNAIRNLLRAPLAPPDLTPTIILHNTTPNGMESVEGIVVDSVSIPQIDDDGISVKDVVNAFPSDLVAVDTPVVALGNGEVAKDPTLSNVMIACSLVPSSKTAQVVDVNYTQADISLSFDIIQPSAHANIVESEYWVSPPIAKFAFALLSYVHCCPPICRLHEDLSSSGHNLWVNIFSPVSKHEWEPPP</sequence>
<dbReference type="AlphaFoldDB" id="A0A484KMH6"/>
<evidence type="ECO:0000313" key="2">
    <source>
        <dbReference type="Proteomes" id="UP000595140"/>
    </source>
</evidence>
<dbReference type="Proteomes" id="UP000595140">
    <property type="component" value="Unassembled WGS sequence"/>
</dbReference>
<gene>
    <name evidence="1" type="ORF">CCAM_LOCUS6900</name>
</gene>
<name>A0A484KMH6_9ASTE</name>